<evidence type="ECO:0000313" key="1">
    <source>
        <dbReference type="EMBL" id="HIX59812.1"/>
    </source>
</evidence>
<comment type="caution">
    <text evidence="1">The sequence shown here is derived from an EMBL/GenBank/DDBJ whole genome shotgun (WGS) entry which is preliminary data.</text>
</comment>
<dbReference type="EMBL" id="DXEX01000190">
    <property type="protein sequence ID" value="HIX59812.1"/>
    <property type="molecule type" value="Genomic_DNA"/>
</dbReference>
<sequence length="46" mass="5252">MAVSRLHKISARVGRDAFFGTIFWAEVICKKAADDLEKEQRLIESD</sequence>
<accession>A0A9D2B352</accession>
<dbReference type="AlphaFoldDB" id="A0A9D2B352"/>
<organism evidence="1 2">
    <name type="scientific">Candidatus Blautia gallistercoris</name>
    <dbReference type="NCBI Taxonomy" id="2838490"/>
    <lineage>
        <taxon>Bacteria</taxon>
        <taxon>Bacillati</taxon>
        <taxon>Bacillota</taxon>
        <taxon>Clostridia</taxon>
        <taxon>Lachnospirales</taxon>
        <taxon>Lachnospiraceae</taxon>
        <taxon>Blautia</taxon>
    </lineage>
</organism>
<protein>
    <submittedName>
        <fullName evidence="1">Uncharacterized protein</fullName>
    </submittedName>
</protein>
<dbReference type="Proteomes" id="UP000886817">
    <property type="component" value="Unassembled WGS sequence"/>
</dbReference>
<reference evidence="1" key="1">
    <citation type="journal article" date="2021" name="PeerJ">
        <title>Extensive microbial diversity within the chicken gut microbiome revealed by metagenomics and culture.</title>
        <authorList>
            <person name="Gilroy R."/>
            <person name="Ravi A."/>
            <person name="Getino M."/>
            <person name="Pursley I."/>
            <person name="Horton D.L."/>
            <person name="Alikhan N.F."/>
            <person name="Baker D."/>
            <person name="Gharbi K."/>
            <person name="Hall N."/>
            <person name="Watson M."/>
            <person name="Adriaenssens E.M."/>
            <person name="Foster-Nyarko E."/>
            <person name="Jarju S."/>
            <person name="Secka A."/>
            <person name="Antonio M."/>
            <person name="Oren A."/>
            <person name="Chaudhuri R.R."/>
            <person name="La Ragione R."/>
            <person name="Hildebrand F."/>
            <person name="Pallen M.J."/>
        </authorList>
    </citation>
    <scope>NUCLEOTIDE SEQUENCE</scope>
    <source>
        <strain evidence="1">ChiSjej1B19-8411</strain>
    </source>
</reference>
<proteinExistence type="predicted"/>
<gene>
    <name evidence="1" type="ORF">IAA45_08875</name>
</gene>
<reference evidence="1" key="2">
    <citation type="submission" date="2021-04" db="EMBL/GenBank/DDBJ databases">
        <authorList>
            <person name="Gilroy R."/>
        </authorList>
    </citation>
    <scope>NUCLEOTIDE SEQUENCE</scope>
    <source>
        <strain evidence="1">ChiSjej1B19-8411</strain>
    </source>
</reference>
<evidence type="ECO:0000313" key="2">
    <source>
        <dbReference type="Proteomes" id="UP000886817"/>
    </source>
</evidence>
<name>A0A9D2B352_9FIRM</name>